<protein>
    <recommendedName>
        <fullName evidence="3">SPOR domain-containing protein</fullName>
    </recommendedName>
</protein>
<reference evidence="1 2" key="1">
    <citation type="submission" date="2023-06" db="EMBL/GenBank/DDBJ databases">
        <title>Pelomonas sp. PFR6 16S ribosomal RNA gene Genome sequencing and assembly.</title>
        <authorList>
            <person name="Woo H."/>
        </authorList>
    </citation>
    <scope>NUCLEOTIDE SEQUENCE [LARGE SCALE GENOMIC DNA]</scope>
    <source>
        <strain evidence="1 2">PFR6</strain>
    </source>
</reference>
<sequence>MDETSEYRGMRYRVEARRAGPAWVGHYLLLGLSEAEAAEAADQARLQWVPLEPAWATENEARTNASEGAQAAIDALLASRGAES</sequence>
<dbReference type="Proteomes" id="UP001228044">
    <property type="component" value="Unassembled WGS sequence"/>
</dbReference>
<evidence type="ECO:0008006" key="3">
    <source>
        <dbReference type="Google" id="ProtNLM"/>
    </source>
</evidence>
<gene>
    <name evidence="1" type="ORF">QWJ38_04230</name>
</gene>
<proteinExistence type="predicted"/>
<evidence type="ECO:0000313" key="1">
    <source>
        <dbReference type="EMBL" id="MDN3919484.1"/>
    </source>
</evidence>
<accession>A0ABT8DT48</accession>
<keyword evidence="2" id="KW-1185">Reference proteome</keyword>
<name>A0ABT8DT48_9BURK</name>
<comment type="caution">
    <text evidence="1">The sequence shown here is derived from an EMBL/GenBank/DDBJ whole genome shotgun (WGS) entry which is preliminary data.</text>
</comment>
<dbReference type="RefSeq" id="WP_290357786.1">
    <property type="nucleotide sequence ID" value="NZ_JAUHHC010000001.1"/>
</dbReference>
<evidence type="ECO:0000313" key="2">
    <source>
        <dbReference type="Proteomes" id="UP001228044"/>
    </source>
</evidence>
<organism evidence="1 2">
    <name type="scientific">Roseateles violae</name>
    <dbReference type="NCBI Taxonomy" id="3058042"/>
    <lineage>
        <taxon>Bacteria</taxon>
        <taxon>Pseudomonadati</taxon>
        <taxon>Pseudomonadota</taxon>
        <taxon>Betaproteobacteria</taxon>
        <taxon>Burkholderiales</taxon>
        <taxon>Sphaerotilaceae</taxon>
        <taxon>Roseateles</taxon>
    </lineage>
</organism>
<dbReference type="EMBL" id="JAUHHC010000001">
    <property type="protein sequence ID" value="MDN3919484.1"/>
    <property type="molecule type" value="Genomic_DNA"/>
</dbReference>